<comment type="caution">
    <text evidence="2">The sequence shown here is derived from an EMBL/GenBank/DDBJ whole genome shotgun (WGS) entry which is preliminary data.</text>
</comment>
<sequence>MPFEGPGGNATAQAFARSLGVAPPSLAALLLPDLPWEGSYERVTGSLYTPGGARLALESTRAEWVLVGQTGEKGELALFLATPKETATARFTQPRLALRWLGSRLGLKPGPFEPDPRQEQDLARLAQGELEGVSRFPVPRALYEAALVLAKSGELKASLEPLPRPLVEFWTGLAAGKLLPAYEAMFDLQENRTALAQSQARKLAQGNALERIAAVMVLQAGKDPSWRAVARGLSEYAPEIAYGWEQRGFAALDEDRPDEAAQAFSRVLELLPKNRSAWTNLGWAQYLRGDKARSLRASLQSLRLGTDPTAMYNLGLVRALYGDFVGARAAYTRALESDEEGIYRLAIEDLQNSGDAHMSYWMGFLAERVGLLEQAKGYYRAFLEANPKHPLAGSARRALAQEGKLEVRLVALLLRPDGPDARPFRAGEVLFPQVRLVGSPYLSQQPLSVRLLDAQGGALAQASKKIAFRAFTTELEELAPGVKLPAEGRYVLEVRYGEAVVRQPLEALPASLARQLYVLGLEPRGSNGMPLLEVAELLGLEGDRLLLQKLEAEFKAAAPTAALNPRLSQPLKAGPYAGQSVAELLRKAERRVLEAFLRAAVQKPQLLGENDVVNAFVNWVQK</sequence>
<dbReference type="EMBL" id="QWLA01000042">
    <property type="protein sequence ID" value="RIH85440.1"/>
    <property type="molecule type" value="Genomic_DNA"/>
</dbReference>
<reference evidence="2 3" key="1">
    <citation type="submission" date="2018-08" db="EMBL/GenBank/DDBJ databases">
        <title>Meiothermus roseus NBRC 110900 genome sequencing project.</title>
        <authorList>
            <person name="Da Costa M.S."/>
            <person name="Albuquerque L."/>
            <person name="Raposo P."/>
            <person name="Froufe H.J.C."/>
            <person name="Barroso C.S."/>
            <person name="Egas C."/>
        </authorList>
    </citation>
    <scope>NUCLEOTIDE SEQUENCE [LARGE SCALE GENOMIC DNA]</scope>
    <source>
        <strain evidence="2 3">NBRC 110900</strain>
    </source>
</reference>
<dbReference type="Gene3D" id="1.25.40.10">
    <property type="entry name" value="Tetratricopeptide repeat domain"/>
    <property type="match status" value="1"/>
</dbReference>
<feature type="repeat" description="TPR" evidence="1">
    <location>
        <begin position="241"/>
        <end position="274"/>
    </location>
</feature>
<dbReference type="SMART" id="SM00028">
    <property type="entry name" value="TPR"/>
    <property type="match status" value="3"/>
</dbReference>
<protein>
    <submittedName>
        <fullName evidence="2">Tetratricopeptide repeat protein</fullName>
    </submittedName>
</protein>
<name>A0A399EPM7_9DEIN</name>
<evidence type="ECO:0000256" key="1">
    <source>
        <dbReference type="PROSITE-ProRule" id="PRU00339"/>
    </source>
</evidence>
<dbReference type="Pfam" id="PF13432">
    <property type="entry name" value="TPR_16"/>
    <property type="match status" value="1"/>
</dbReference>
<gene>
    <name evidence="2" type="ORF">Mrose_02223</name>
</gene>
<proteinExistence type="predicted"/>
<dbReference type="Proteomes" id="UP000265341">
    <property type="component" value="Unassembled WGS sequence"/>
</dbReference>
<evidence type="ECO:0000313" key="3">
    <source>
        <dbReference type="Proteomes" id="UP000265341"/>
    </source>
</evidence>
<keyword evidence="3" id="KW-1185">Reference proteome</keyword>
<dbReference type="PROSITE" id="PS50005">
    <property type="entry name" value="TPR"/>
    <property type="match status" value="1"/>
</dbReference>
<keyword evidence="1" id="KW-0802">TPR repeat</keyword>
<organism evidence="2 3">
    <name type="scientific">Calidithermus roseus</name>
    <dbReference type="NCBI Taxonomy" id="1644118"/>
    <lineage>
        <taxon>Bacteria</taxon>
        <taxon>Thermotogati</taxon>
        <taxon>Deinococcota</taxon>
        <taxon>Deinococci</taxon>
        <taxon>Thermales</taxon>
        <taxon>Thermaceae</taxon>
        <taxon>Calidithermus</taxon>
    </lineage>
</organism>
<dbReference type="InterPro" id="IPR019734">
    <property type="entry name" value="TPR_rpt"/>
</dbReference>
<evidence type="ECO:0000313" key="2">
    <source>
        <dbReference type="EMBL" id="RIH85440.1"/>
    </source>
</evidence>
<dbReference type="AlphaFoldDB" id="A0A399EPM7"/>
<dbReference type="InterPro" id="IPR011990">
    <property type="entry name" value="TPR-like_helical_dom_sf"/>
</dbReference>
<accession>A0A399EPM7</accession>
<dbReference type="SUPFAM" id="SSF48452">
    <property type="entry name" value="TPR-like"/>
    <property type="match status" value="1"/>
</dbReference>